<evidence type="ECO:0000313" key="1">
    <source>
        <dbReference type="EMBL" id="MEC4723713.1"/>
    </source>
</evidence>
<accession>A0ABU6JJ28</accession>
<dbReference type="Proteomes" id="UP001352263">
    <property type="component" value="Unassembled WGS sequence"/>
</dbReference>
<evidence type="ECO:0008006" key="3">
    <source>
        <dbReference type="Google" id="ProtNLM"/>
    </source>
</evidence>
<gene>
    <name evidence="1" type="ORF">RY831_31820</name>
</gene>
<name>A0ABU6JJ28_9BURK</name>
<dbReference type="EMBL" id="JAWIIV010000070">
    <property type="protein sequence ID" value="MEC4723713.1"/>
    <property type="molecule type" value="Genomic_DNA"/>
</dbReference>
<keyword evidence="2" id="KW-1185">Reference proteome</keyword>
<reference evidence="1 2" key="1">
    <citation type="submission" date="2023-10" db="EMBL/GenBank/DDBJ databases">
        <title>Noviherbaspirillum sp. CPCC 100848 genome assembly.</title>
        <authorList>
            <person name="Li X.Y."/>
            <person name="Fang X.M."/>
        </authorList>
    </citation>
    <scope>NUCLEOTIDE SEQUENCE [LARGE SCALE GENOMIC DNA]</scope>
    <source>
        <strain evidence="1 2">CPCC 100848</strain>
    </source>
</reference>
<comment type="caution">
    <text evidence="1">The sequence shown here is derived from an EMBL/GenBank/DDBJ whole genome shotgun (WGS) entry which is preliminary data.</text>
</comment>
<dbReference type="RefSeq" id="WP_326510315.1">
    <property type="nucleotide sequence ID" value="NZ_JAWIIV010000070.1"/>
</dbReference>
<sequence length="142" mass="16319">MEKVSDPEIFEKAARNERQSVIIAINTKKSYREVVTDVKAQYHFRITPFTEKVFFDSAQYQAYRAGCDRIAYALFPKTNDARARLTSIFYRTAFLVAEIEDSRVLSELLLHKDVKAVYAPSLESWNDDTSDLFDPSPPSVAR</sequence>
<evidence type="ECO:0000313" key="2">
    <source>
        <dbReference type="Proteomes" id="UP001352263"/>
    </source>
</evidence>
<organism evidence="1 2">
    <name type="scientific">Noviherbaspirillum album</name>
    <dbReference type="NCBI Taxonomy" id="3080276"/>
    <lineage>
        <taxon>Bacteria</taxon>
        <taxon>Pseudomonadati</taxon>
        <taxon>Pseudomonadota</taxon>
        <taxon>Betaproteobacteria</taxon>
        <taxon>Burkholderiales</taxon>
        <taxon>Oxalobacteraceae</taxon>
        <taxon>Noviherbaspirillum</taxon>
    </lineage>
</organism>
<proteinExistence type="predicted"/>
<protein>
    <recommendedName>
        <fullName evidence="3">Zeta toxin domain-containing protein</fullName>
    </recommendedName>
</protein>